<keyword evidence="1" id="KW-0812">Transmembrane</keyword>
<keyword evidence="1" id="KW-0472">Membrane</keyword>
<evidence type="ECO:0000256" key="1">
    <source>
        <dbReference type="SAM" id="Phobius"/>
    </source>
</evidence>
<protein>
    <submittedName>
        <fullName evidence="2">Uncharacterized protein</fullName>
    </submittedName>
</protein>
<evidence type="ECO:0000313" key="2">
    <source>
        <dbReference type="EMBL" id="GFR00679.1"/>
    </source>
</evidence>
<dbReference type="Proteomes" id="UP000887116">
    <property type="component" value="Unassembled WGS sequence"/>
</dbReference>
<dbReference type="AlphaFoldDB" id="A0A8X6HCV5"/>
<feature type="transmembrane region" description="Helical" evidence="1">
    <location>
        <begin position="20"/>
        <end position="40"/>
    </location>
</feature>
<accession>A0A8X6HCV5</accession>
<proteinExistence type="predicted"/>
<comment type="caution">
    <text evidence="2">The sequence shown here is derived from an EMBL/GenBank/DDBJ whole genome shotgun (WGS) entry which is preliminary data.</text>
</comment>
<gene>
    <name evidence="2" type="ORF">TNCT_247691</name>
</gene>
<organism evidence="2 3">
    <name type="scientific">Trichonephila clavata</name>
    <name type="common">Joro spider</name>
    <name type="synonym">Nephila clavata</name>
    <dbReference type="NCBI Taxonomy" id="2740835"/>
    <lineage>
        <taxon>Eukaryota</taxon>
        <taxon>Metazoa</taxon>
        <taxon>Ecdysozoa</taxon>
        <taxon>Arthropoda</taxon>
        <taxon>Chelicerata</taxon>
        <taxon>Arachnida</taxon>
        <taxon>Araneae</taxon>
        <taxon>Araneomorphae</taxon>
        <taxon>Entelegynae</taxon>
        <taxon>Araneoidea</taxon>
        <taxon>Nephilidae</taxon>
        <taxon>Trichonephila</taxon>
    </lineage>
</organism>
<evidence type="ECO:0000313" key="3">
    <source>
        <dbReference type="Proteomes" id="UP000887116"/>
    </source>
</evidence>
<keyword evidence="3" id="KW-1185">Reference proteome</keyword>
<sequence length="83" mass="9686">MDRKAILHPISEVQMGPDDNGWIVGASWLVVVMVLSDWMVGSRQGMTEESDGWSLSFLSRKSWMEKMHCDWRVEKSELPLYWL</sequence>
<name>A0A8X6HCV5_TRICU</name>
<keyword evidence="1" id="KW-1133">Transmembrane helix</keyword>
<dbReference type="EMBL" id="BMAO01005317">
    <property type="protein sequence ID" value="GFR00679.1"/>
    <property type="molecule type" value="Genomic_DNA"/>
</dbReference>
<reference evidence="2" key="1">
    <citation type="submission" date="2020-07" db="EMBL/GenBank/DDBJ databases">
        <title>Multicomponent nature underlies the extraordinary mechanical properties of spider dragline silk.</title>
        <authorList>
            <person name="Kono N."/>
            <person name="Nakamura H."/>
            <person name="Mori M."/>
            <person name="Yoshida Y."/>
            <person name="Ohtoshi R."/>
            <person name="Malay A.D."/>
            <person name="Moran D.A.P."/>
            <person name="Tomita M."/>
            <person name="Numata K."/>
            <person name="Arakawa K."/>
        </authorList>
    </citation>
    <scope>NUCLEOTIDE SEQUENCE</scope>
</reference>